<organism evidence="5 6">
    <name type="scientific">Candidatus Desulfovibrio intestinavium</name>
    <dbReference type="NCBI Taxonomy" id="2838534"/>
    <lineage>
        <taxon>Bacteria</taxon>
        <taxon>Pseudomonadati</taxon>
        <taxon>Thermodesulfobacteriota</taxon>
        <taxon>Desulfovibrionia</taxon>
        <taxon>Desulfovibrionales</taxon>
        <taxon>Desulfovibrionaceae</taxon>
        <taxon>Desulfovibrio</taxon>
    </lineage>
</organism>
<dbReference type="PANTHER" id="PTHR45586:SF1">
    <property type="entry name" value="LIPOPOLYSACCHARIDE ASSEMBLY PROTEIN B"/>
    <property type="match status" value="1"/>
</dbReference>
<dbReference type="InterPro" id="IPR051012">
    <property type="entry name" value="CellSynth/LPSAsmb/PSIAsmb"/>
</dbReference>
<dbReference type="Pfam" id="PF14559">
    <property type="entry name" value="TPR_19"/>
    <property type="match status" value="2"/>
</dbReference>
<proteinExistence type="predicted"/>
<dbReference type="SUPFAM" id="SSF48452">
    <property type="entry name" value="TPR-like"/>
    <property type="match status" value="3"/>
</dbReference>
<dbReference type="PANTHER" id="PTHR45586">
    <property type="entry name" value="TPR REPEAT-CONTAINING PROTEIN PA4667"/>
    <property type="match status" value="1"/>
</dbReference>
<accession>A0A9D2HNI3</accession>
<evidence type="ECO:0000256" key="2">
    <source>
        <dbReference type="ARBA" id="ARBA00022803"/>
    </source>
</evidence>
<protein>
    <submittedName>
        <fullName evidence="5">Tetratricopeptide repeat protein</fullName>
    </submittedName>
</protein>
<dbReference type="SMART" id="SM00028">
    <property type="entry name" value="TPR"/>
    <property type="match status" value="6"/>
</dbReference>
<reference evidence="5" key="1">
    <citation type="journal article" date="2021" name="PeerJ">
        <title>Extensive microbial diversity within the chicken gut microbiome revealed by metagenomics and culture.</title>
        <authorList>
            <person name="Gilroy R."/>
            <person name="Ravi A."/>
            <person name="Getino M."/>
            <person name="Pursley I."/>
            <person name="Horton D.L."/>
            <person name="Alikhan N.F."/>
            <person name="Baker D."/>
            <person name="Gharbi K."/>
            <person name="Hall N."/>
            <person name="Watson M."/>
            <person name="Adriaenssens E.M."/>
            <person name="Foster-Nyarko E."/>
            <person name="Jarju S."/>
            <person name="Secka A."/>
            <person name="Antonio M."/>
            <person name="Oren A."/>
            <person name="Chaudhuri R.R."/>
            <person name="La Ragione R."/>
            <person name="Hildebrand F."/>
            <person name="Pallen M.J."/>
        </authorList>
    </citation>
    <scope>NUCLEOTIDE SEQUENCE</scope>
    <source>
        <strain evidence="5">5032</strain>
    </source>
</reference>
<name>A0A9D2HNI3_9BACT</name>
<sequence length="575" mass="63878">MKRANSLLLCAALVGGMFPFSLLGCGGCANQNGAAAPASRETDAIQRPPADTLSAEAQDTFAYLVFMQAMSKDNEEELIENVGLLKSSRVPASVWLDGAVWLLSRKSGHVLPFLEDALQAHPGDLSLTMLYAETLADRNMTDKALAVMQTYIAAHPDEIDAQVELALLLVKAGRFDEADARLNALPEKARTPLVDYSHARALSGMGRKEEAIVRLKRAVKEMPNFVEALGELAFLHEQRGEWKEARAIYERLMELDVSPQEVTERLINLSLQLNQPDMALRYLKKGPDTLAVKLTAARLFMEARHYLQAETLLQQVAESEDAPPEVFLLLADLAYQQRRDVSQALGWLNRVPADGDAAPRGALLRVQIIAETGRNEDALRLVQEGRNHYADMPEFYSLEARILVRLERKKEALNIIRDGLRTWPADEDLSFLLGSLLDDMGDKEGALKAMEVLLANHPNNAQALNYVGYSLAESERELDRAITLLRKADSLAPNQSYIIDSLAWALYKAGQLPEALEQIRRAVRTGDVIDPAIWEHYGDIALSMNLKDEARNAYLKALEHKPANADALRQRLSTL</sequence>
<evidence type="ECO:0000313" key="5">
    <source>
        <dbReference type="EMBL" id="HJA79285.1"/>
    </source>
</evidence>
<dbReference type="AlphaFoldDB" id="A0A9D2HNI3"/>
<keyword evidence="4" id="KW-0732">Signal</keyword>
<dbReference type="Proteomes" id="UP000823821">
    <property type="component" value="Unassembled WGS sequence"/>
</dbReference>
<dbReference type="EMBL" id="DWZD01000040">
    <property type="protein sequence ID" value="HJA79285.1"/>
    <property type="molecule type" value="Genomic_DNA"/>
</dbReference>
<dbReference type="InterPro" id="IPR019734">
    <property type="entry name" value="TPR_rpt"/>
</dbReference>
<gene>
    <name evidence="5" type="ORF">H9784_06940</name>
</gene>
<evidence type="ECO:0000256" key="4">
    <source>
        <dbReference type="SAM" id="SignalP"/>
    </source>
</evidence>
<reference evidence="5" key="2">
    <citation type="submission" date="2021-04" db="EMBL/GenBank/DDBJ databases">
        <authorList>
            <person name="Gilroy R."/>
        </authorList>
    </citation>
    <scope>NUCLEOTIDE SEQUENCE</scope>
    <source>
        <strain evidence="5">5032</strain>
    </source>
</reference>
<feature type="signal peptide" evidence="4">
    <location>
        <begin position="1"/>
        <end position="23"/>
    </location>
</feature>
<keyword evidence="2 3" id="KW-0802">TPR repeat</keyword>
<dbReference type="Gene3D" id="1.25.40.10">
    <property type="entry name" value="Tetratricopeptide repeat domain"/>
    <property type="match status" value="2"/>
</dbReference>
<feature type="chain" id="PRO_5039305069" evidence="4">
    <location>
        <begin position="24"/>
        <end position="575"/>
    </location>
</feature>
<dbReference type="PROSITE" id="PS50005">
    <property type="entry name" value="TPR"/>
    <property type="match status" value="1"/>
</dbReference>
<dbReference type="PROSITE" id="PS51257">
    <property type="entry name" value="PROKAR_LIPOPROTEIN"/>
    <property type="match status" value="1"/>
</dbReference>
<evidence type="ECO:0000256" key="3">
    <source>
        <dbReference type="PROSITE-ProRule" id="PRU00339"/>
    </source>
</evidence>
<dbReference type="Pfam" id="PF13432">
    <property type="entry name" value="TPR_16"/>
    <property type="match status" value="3"/>
</dbReference>
<evidence type="ECO:0000256" key="1">
    <source>
        <dbReference type="ARBA" id="ARBA00022737"/>
    </source>
</evidence>
<evidence type="ECO:0000313" key="6">
    <source>
        <dbReference type="Proteomes" id="UP000823821"/>
    </source>
</evidence>
<feature type="repeat" description="TPR" evidence="3">
    <location>
        <begin position="531"/>
        <end position="564"/>
    </location>
</feature>
<keyword evidence="1" id="KW-0677">Repeat</keyword>
<dbReference type="InterPro" id="IPR011990">
    <property type="entry name" value="TPR-like_helical_dom_sf"/>
</dbReference>
<comment type="caution">
    <text evidence="5">The sequence shown here is derived from an EMBL/GenBank/DDBJ whole genome shotgun (WGS) entry which is preliminary data.</text>
</comment>